<dbReference type="Gene3D" id="3.40.50.1000">
    <property type="entry name" value="HAD superfamily/HAD-like"/>
    <property type="match status" value="1"/>
</dbReference>
<dbReference type="InterPro" id="IPR023198">
    <property type="entry name" value="PGP-like_dom2"/>
</dbReference>
<evidence type="ECO:0000313" key="1">
    <source>
        <dbReference type="EMBL" id="MBD7908302.1"/>
    </source>
</evidence>
<dbReference type="Gene3D" id="1.10.150.240">
    <property type="entry name" value="Putative phosphatase, domain 2"/>
    <property type="match status" value="1"/>
</dbReference>
<gene>
    <name evidence="1" type="ORF">H9659_08165</name>
</gene>
<dbReference type="PRINTS" id="PR00413">
    <property type="entry name" value="HADHALOGNASE"/>
</dbReference>
<dbReference type="PANTHER" id="PTHR47478">
    <property type="match status" value="1"/>
</dbReference>
<sequence length="230" mass="26257">MNYDVFLFDLDDTLLEFDTSEQNAFRNAFTEAGLAEGLDAYRAEYKAISKILWRQLEEGTTTMQELSVSRFRQLFDKFGIDLDPAAFSETYLAFLGKEAHLIDGVMDMLDRLGDVRLAIVTNGFIKAQIARVACSSLNKRFETIVSSEEAGFQKPRPEIFQETLDRLGVTDKSRVLMTGDSLTSDIRGGHNFGIDTCWYNPNGLENTTEYKPTYEIRNWEEFRVKEKAAH</sequence>
<dbReference type="InterPro" id="IPR006439">
    <property type="entry name" value="HAD-SF_hydro_IA"/>
</dbReference>
<proteinExistence type="predicted"/>
<organism evidence="1 2">
    <name type="scientific">Sporosarcina gallistercoris</name>
    <dbReference type="NCBI Taxonomy" id="2762245"/>
    <lineage>
        <taxon>Bacteria</taxon>
        <taxon>Bacillati</taxon>
        <taxon>Bacillota</taxon>
        <taxon>Bacilli</taxon>
        <taxon>Bacillales</taxon>
        <taxon>Caryophanaceae</taxon>
        <taxon>Sporosarcina</taxon>
    </lineage>
</organism>
<dbReference type="EMBL" id="JACSQY010000005">
    <property type="protein sequence ID" value="MBD7908302.1"/>
    <property type="molecule type" value="Genomic_DNA"/>
</dbReference>
<keyword evidence="2" id="KW-1185">Reference proteome</keyword>
<evidence type="ECO:0000313" key="2">
    <source>
        <dbReference type="Proteomes" id="UP000659496"/>
    </source>
</evidence>
<protein>
    <submittedName>
        <fullName evidence="1">Noncanonical pyrimidine nucleotidase, YjjG family</fullName>
    </submittedName>
</protein>
<dbReference type="SUPFAM" id="SSF56784">
    <property type="entry name" value="HAD-like"/>
    <property type="match status" value="1"/>
</dbReference>
<dbReference type="InterPro" id="IPR036412">
    <property type="entry name" value="HAD-like_sf"/>
</dbReference>
<dbReference type="Proteomes" id="UP000659496">
    <property type="component" value="Unassembled WGS sequence"/>
</dbReference>
<dbReference type="InterPro" id="IPR011951">
    <property type="entry name" value="HAD-SF_hydro_IA_YjjG/PynA"/>
</dbReference>
<dbReference type="SFLD" id="SFLDS00003">
    <property type="entry name" value="Haloacid_Dehalogenase"/>
    <property type="match status" value="1"/>
</dbReference>
<dbReference type="Pfam" id="PF00702">
    <property type="entry name" value="Hydrolase"/>
    <property type="match status" value="1"/>
</dbReference>
<dbReference type="InterPro" id="IPR023214">
    <property type="entry name" value="HAD_sf"/>
</dbReference>
<name>A0ABR8PJH4_9BACL</name>
<dbReference type="PANTHER" id="PTHR47478:SF1">
    <property type="entry name" value="PYRIMIDINE 5'-NUCLEOTIDASE YJJG"/>
    <property type="match status" value="1"/>
</dbReference>
<dbReference type="NCBIfam" id="TIGR01549">
    <property type="entry name" value="HAD-SF-IA-v1"/>
    <property type="match status" value="1"/>
</dbReference>
<dbReference type="NCBIfam" id="TIGR02254">
    <property type="entry name" value="YjjG_YfnB"/>
    <property type="match status" value="1"/>
</dbReference>
<reference evidence="1 2" key="1">
    <citation type="submission" date="2020-08" db="EMBL/GenBank/DDBJ databases">
        <title>A Genomic Blueprint of the Chicken Gut Microbiome.</title>
        <authorList>
            <person name="Gilroy R."/>
            <person name="Ravi A."/>
            <person name="Getino M."/>
            <person name="Pursley I."/>
            <person name="Horton D.L."/>
            <person name="Alikhan N.-F."/>
            <person name="Baker D."/>
            <person name="Gharbi K."/>
            <person name="Hall N."/>
            <person name="Watson M."/>
            <person name="Adriaenssens E.M."/>
            <person name="Foster-Nyarko E."/>
            <person name="Jarju S."/>
            <person name="Secka A."/>
            <person name="Antonio M."/>
            <person name="Oren A."/>
            <person name="Chaudhuri R."/>
            <person name="La Ragione R.M."/>
            <person name="Hildebrand F."/>
            <person name="Pallen M.J."/>
        </authorList>
    </citation>
    <scope>NUCLEOTIDE SEQUENCE [LARGE SCALE GENOMIC DNA]</scope>
    <source>
        <strain evidence="1 2">Sa3CUA8</strain>
    </source>
</reference>
<dbReference type="SFLD" id="SFLDG01129">
    <property type="entry name" value="C1.5:_HAD__Beta-PGM__Phosphata"/>
    <property type="match status" value="1"/>
</dbReference>
<dbReference type="NCBIfam" id="TIGR01509">
    <property type="entry name" value="HAD-SF-IA-v3"/>
    <property type="match status" value="1"/>
</dbReference>
<comment type="caution">
    <text evidence="1">The sequence shown here is derived from an EMBL/GenBank/DDBJ whole genome shotgun (WGS) entry which is preliminary data.</text>
</comment>
<accession>A0ABR8PJH4</accession>
<dbReference type="InterPro" id="IPR052550">
    <property type="entry name" value="Pyrimidine_5'-ntase_YjjG"/>
</dbReference>
<dbReference type="RefSeq" id="WP_191689453.1">
    <property type="nucleotide sequence ID" value="NZ_JACSQY010000005.1"/>
</dbReference>